<dbReference type="OrthoDB" id="9784013at2"/>
<dbReference type="InterPro" id="IPR043594">
    <property type="entry name" value="HMGL"/>
</dbReference>
<dbReference type="InterPro" id="IPR013785">
    <property type="entry name" value="Aldolase_TIM"/>
</dbReference>
<feature type="domain" description="Pyruvate carboxyltransferase" evidence="4">
    <location>
        <begin position="5"/>
        <end position="274"/>
    </location>
</feature>
<keyword evidence="3 5" id="KW-0456">Lyase</keyword>
<reference evidence="5 6" key="1">
    <citation type="journal article" date="2015" name="Stand. Genomic Sci.">
        <title>Genomic Encyclopedia of Bacterial and Archaeal Type Strains, Phase III: the genomes of soil and plant-associated and newly described type strains.</title>
        <authorList>
            <person name="Whitman W.B."/>
            <person name="Woyke T."/>
            <person name="Klenk H.P."/>
            <person name="Zhou Y."/>
            <person name="Lilburn T.G."/>
            <person name="Beck B.J."/>
            <person name="De Vos P."/>
            <person name="Vandamme P."/>
            <person name="Eisen J.A."/>
            <person name="Garrity G."/>
            <person name="Hugenholtz P."/>
            <person name="Kyrpides N.C."/>
        </authorList>
    </citation>
    <scope>NUCLEOTIDE SEQUENCE [LARGE SCALE GENOMIC DNA]</scope>
    <source>
        <strain evidence="5 6">CGMCC 1.7271</strain>
    </source>
</reference>
<gene>
    <name evidence="5" type="ORF">IQ13_0525</name>
</gene>
<comment type="caution">
    <text evidence="5">The sequence shown here is derived from an EMBL/GenBank/DDBJ whole genome shotgun (WGS) entry which is preliminary data.</text>
</comment>
<evidence type="ECO:0000313" key="6">
    <source>
        <dbReference type="Proteomes" id="UP000316167"/>
    </source>
</evidence>
<dbReference type="RefSeq" id="WP_144884192.1">
    <property type="nucleotide sequence ID" value="NZ_VLLE01000002.1"/>
</dbReference>
<comment type="similarity">
    <text evidence="1">Belongs to the HMG-CoA lyase family.</text>
</comment>
<evidence type="ECO:0000256" key="2">
    <source>
        <dbReference type="ARBA" id="ARBA00022723"/>
    </source>
</evidence>
<sequence length="285" mass="31515">MEQHSIKLIECPRDAMQGWKQMIPTEKKIAYINALLQVGFDTIDFGSFVSPKAIPQMADTKQVLAGLDLTGSKSKLLAIIANERGAEEAVLYNEISYLGFPLSVSETFQHRNTNSSIAESLKRVEAIQELCIRNNKQLVVYLSMGFGNPYGDSWSEEIVFEKANQLANMGIEIISLADTVGLATADQVKRVTGHLIRNMPEVEIGVHLHSTAVNWREKLEAAYKVGCRRFDSALLGIGGCPMANDELVGNMDTTKVLSFFENKESLHLNAEALQLSLHLAAEIFN</sequence>
<dbReference type="GO" id="GO:0004419">
    <property type="term" value="F:hydroxymethylglutaryl-CoA lyase activity"/>
    <property type="evidence" value="ECO:0007669"/>
    <property type="project" value="TreeGrafter"/>
</dbReference>
<dbReference type="AlphaFoldDB" id="A0A562SVS4"/>
<organism evidence="5 6">
    <name type="scientific">Lacibacter cauensis</name>
    <dbReference type="NCBI Taxonomy" id="510947"/>
    <lineage>
        <taxon>Bacteria</taxon>
        <taxon>Pseudomonadati</taxon>
        <taxon>Bacteroidota</taxon>
        <taxon>Chitinophagia</taxon>
        <taxon>Chitinophagales</taxon>
        <taxon>Chitinophagaceae</taxon>
        <taxon>Lacibacter</taxon>
    </lineage>
</organism>
<dbReference type="PROSITE" id="PS50991">
    <property type="entry name" value="PYR_CT"/>
    <property type="match status" value="1"/>
</dbReference>
<dbReference type="GO" id="GO:0046872">
    <property type="term" value="F:metal ion binding"/>
    <property type="evidence" value="ECO:0007669"/>
    <property type="project" value="UniProtKB-KW"/>
</dbReference>
<evidence type="ECO:0000256" key="3">
    <source>
        <dbReference type="ARBA" id="ARBA00023239"/>
    </source>
</evidence>
<accession>A0A562SVS4</accession>
<dbReference type="Pfam" id="PF00682">
    <property type="entry name" value="HMGL-like"/>
    <property type="match status" value="1"/>
</dbReference>
<protein>
    <submittedName>
        <fullName evidence="5">Hydroxymethylglutaryl-CoA lyase</fullName>
    </submittedName>
</protein>
<proteinExistence type="inferred from homology"/>
<evidence type="ECO:0000256" key="1">
    <source>
        <dbReference type="ARBA" id="ARBA00009405"/>
    </source>
</evidence>
<dbReference type="PANTHER" id="PTHR42738">
    <property type="entry name" value="HYDROXYMETHYLGLUTARYL-COA LYASE"/>
    <property type="match status" value="1"/>
</dbReference>
<dbReference type="GO" id="GO:0006552">
    <property type="term" value="P:L-leucine catabolic process"/>
    <property type="evidence" value="ECO:0007669"/>
    <property type="project" value="TreeGrafter"/>
</dbReference>
<evidence type="ECO:0000259" key="4">
    <source>
        <dbReference type="PROSITE" id="PS50991"/>
    </source>
</evidence>
<dbReference type="SUPFAM" id="SSF51569">
    <property type="entry name" value="Aldolase"/>
    <property type="match status" value="1"/>
</dbReference>
<dbReference type="EMBL" id="VLLE01000002">
    <property type="protein sequence ID" value="TWI85365.1"/>
    <property type="molecule type" value="Genomic_DNA"/>
</dbReference>
<dbReference type="CDD" id="cd07938">
    <property type="entry name" value="DRE_TIM_HMGL"/>
    <property type="match status" value="1"/>
</dbReference>
<keyword evidence="2" id="KW-0479">Metal-binding</keyword>
<dbReference type="Proteomes" id="UP000316167">
    <property type="component" value="Unassembled WGS sequence"/>
</dbReference>
<evidence type="ECO:0000313" key="5">
    <source>
        <dbReference type="EMBL" id="TWI85365.1"/>
    </source>
</evidence>
<dbReference type="GO" id="GO:0046951">
    <property type="term" value="P:ketone body biosynthetic process"/>
    <property type="evidence" value="ECO:0007669"/>
    <property type="project" value="TreeGrafter"/>
</dbReference>
<dbReference type="PANTHER" id="PTHR42738:SF7">
    <property type="entry name" value="HYDROXYMETHYLGLUTARYL-COA LYASE"/>
    <property type="match status" value="1"/>
</dbReference>
<dbReference type="Gene3D" id="3.20.20.70">
    <property type="entry name" value="Aldolase class I"/>
    <property type="match status" value="1"/>
</dbReference>
<keyword evidence="6" id="KW-1185">Reference proteome</keyword>
<name>A0A562SVS4_9BACT</name>
<dbReference type="InterPro" id="IPR000891">
    <property type="entry name" value="PYR_CT"/>
</dbReference>